<reference evidence="1 2" key="1">
    <citation type="submission" date="2016-10" db="EMBL/GenBank/DDBJ databases">
        <title>Genome sequence of the basidiomycete white-rot fungus Trametes pubescens.</title>
        <authorList>
            <person name="Makela M.R."/>
            <person name="Granchi Z."/>
            <person name="Peng M."/>
            <person name="De Vries R.P."/>
            <person name="Grigoriev I."/>
            <person name="Riley R."/>
            <person name="Hilden K."/>
        </authorList>
    </citation>
    <scope>NUCLEOTIDE SEQUENCE [LARGE SCALE GENOMIC DNA]</scope>
    <source>
        <strain evidence="1 2">FBCC735</strain>
    </source>
</reference>
<accession>A0A1M2VED7</accession>
<proteinExistence type="predicted"/>
<keyword evidence="2" id="KW-1185">Reference proteome</keyword>
<protein>
    <submittedName>
        <fullName evidence="1">Uncharacterized protein</fullName>
    </submittedName>
</protein>
<dbReference type="OrthoDB" id="2803776at2759"/>
<dbReference type="EMBL" id="MNAD01001366">
    <property type="protein sequence ID" value="OJT05916.1"/>
    <property type="molecule type" value="Genomic_DNA"/>
</dbReference>
<organism evidence="1 2">
    <name type="scientific">Trametes pubescens</name>
    <name type="common">White-rot fungus</name>
    <dbReference type="NCBI Taxonomy" id="154538"/>
    <lineage>
        <taxon>Eukaryota</taxon>
        <taxon>Fungi</taxon>
        <taxon>Dikarya</taxon>
        <taxon>Basidiomycota</taxon>
        <taxon>Agaricomycotina</taxon>
        <taxon>Agaricomycetes</taxon>
        <taxon>Polyporales</taxon>
        <taxon>Polyporaceae</taxon>
        <taxon>Trametes</taxon>
    </lineage>
</organism>
<dbReference type="AlphaFoldDB" id="A0A1M2VED7"/>
<evidence type="ECO:0000313" key="1">
    <source>
        <dbReference type="EMBL" id="OJT05916.1"/>
    </source>
</evidence>
<dbReference type="Proteomes" id="UP000184267">
    <property type="component" value="Unassembled WGS sequence"/>
</dbReference>
<gene>
    <name evidence="1" type="ORF">TRAPUB_3266</name>
</gene>
<comment type="caution">
    <text evidence="1">The sequence shown here is derived from an EMBL/GenBank/DDBJ whole genome shotgun (WGS) entry which is preliminary data.</text>
</comment>
<sequence>MCTRLIIHLFPRRISWGAPASLPNHPSGHIDPGHACLRWRKYHSRQGSPVLPLLLTILAVINGARAQLLEITVPQDIVQCTHTTVSWTGGAAPYFLSIVNVPGNTPPGLPNFSLEFNNLNNTSFTWNTGFAAGTPVVFRINDHDGTSSNHTNAVVILPGAVDACL</sequence>
<evidence type="ECO:0000313" key="2">
    <source>
        <dbReference type="Proteomes" id="UP000184267"/>
    </source>
</evidence>
<name>A0A1M2VED7_TRAPU</name>